<protein>
    <submittedName>
        <fullName evidence="2">Uncharacterized protein</fullName>
    </submittedName>
</protein>
<proteinExistence type="predicted"/>
<evidence type="ECO:0000313" key="2">
    <source>
        <dbReference type="EMBL" id="CAK9278946.1"/>
    </source>
</evidence>
<feature type="compositionally biased region" description="Polar residues" evidence="1">
    <location>
        <begin position="55"/>
        <end position="65"/>
    </location>
</feature>
<dbReference type="EMBL" id="OZ020104">
    <property type="protein sequence ID" value="CAK9278946.1"/>
    <property type="molecule type" value="Genomic_DNA"/>
</dbReference>
<feature type="region of interest" description="Disordered" evidence="1">
    <location>
        <begin position="38"/>
        <end position="73"/>
    </location>
</feature>
<name>A0ABP0XIJ6_9BRYO</name>
<sequence length="110" mass="12694">MKPQPKNHVSRQLRGRDLDETWTVESACKCCQPRRCDAERQGHGDVDCNRDGQNEMKSPVSQRSGHQIKRDLDRWKRLQMLPATTLRRGTTNTAMSNAERWKDGRDGTES</sequence>
<feature type="region of interest" description="Disordered" evidence="1">
    <location>
        <begin position="85"/>
        <end position="110"/>
    </location>
</feature>
<feature type="compositionally biased region" description="Basic and acidic residues" evidence="1">
    <location>
        <begin position="99"/>
        <end position="110"/>
    </location>
</feature>
<evidence type="ECO:0000256" key="1">
    <source>
        <dbReference type="SAM" id="MobiDB-lite"/>
    </source>
</evidence>
<feature type="compositionally biased region" description="Basic and acidic residues" evidence="1">
    <location>
        <begin position="38"/>
        <end position="54"/>
    </location>
</feature>
<evidence type="ECO:0000313" key="3">
    <source>
        <dbReference type="Proteomes" id="UP001497444"/>
    </source>
</evidence>
<organism evidence="2 3">
    <name type="scientific">Sphagnum jensenii</name>
    <dbReference type="NCBI Taxonomy" id="128206"/>
    <lineage>
        <taxon>Eukaryota</taxon>
        <taxon>Viridiplantae</taxon>
        <taxon>Streptophyta</taxon>
        <taxon>Embryophyta</taxon>
        <taxon>Bryophyta</taxon>
        <taxon>Sphagnophytina</taxon>
        <taxon>Sphagnopsida</taxon>
        <taxon>Sphagnales</taxon>
        <taxon>Sphagnaceae</taxon>
        <taxon>Sphagnum</taxon>
    </lineage>
</organism>
<gene>
    <name evidence="2" type="ORF">CSSPJE1EN1_LOCUS24424</name>
</gene>
<reference evidence="2" key="1">
    <citation type="submission" date="2024-02" db="EMBL/GenBank/DDBJ databases">
        <authorList>
            <consortium name="ELIXIR-Norway"/>
            <consortium name="Elixir Norway"/>
        </authorList>
    </citation>
    <scope>NUCLEOTIDE SEQUENCE</scope>
</reference>
<feature type="compositionally biased region" description="Polar residues" evidence="1">
    <location>
        <begin position="87"/>
        <end position="96"/>
    </location>
</feature>
<dbReference type="Proteomes" id="UP001497444">
    <property type="component" value="Chromosome 9"/>
</dbReference>
<keyword evidence="3" id="KW-1185">Reference proteome</keyword>
<accession>A0ABP0XIJ6</accession>